<evidence type="ECO:0000313" key="3">
    <source>
        <dbReference type="EMBL" id="ADL53714.1"/>
    </source>
</evidence>
<dbReference type="GO" id="GO:0016747">
    <property type="term" value="F:acyltransferase activity, transferring groups other than amino-acyl groups"/>
    <property type="evidence" value="ECO:0007669"/>
    <property type="project" value="InterPro"/>
</dbReference>
<feature type="transmembrane region" description="Helical" evidence="1">
    <location>
        <begin position="161"/>
        <end position="178"/>
    </location>
</feature>
<dbReference type="GO" id="GO:0016020">
    <property type="term" value="C:membrane"/>
    <property type="evidence" value="ECO:0007669"/>
    <property type="project" value="TreeGrafter"/>
</dbReference>
<dbReference type="PANTHER" id="PTHR23028:SF53">
    <property type="entry name" value="ACYL_TRANSF_3 DOMAIN-CONTAINING PROTEIN"/>
    <property type="match status" value="1"/>
</dbReference>
<feature type="transmembrane region" description="Helical" evidence="1">
    <location>
        <begin position="185"/>
        <end position="203"/>
    </location>
</feature>
<dbReference type="HOGENOM" id="CLU_005679_14_1_9"/>
<dbReference type="GO" id="GO:0000271">
    <property type="term" value="P:polysaccharide biosynthetic process"/>
    <property type="evidence" value="ECO:0007669"/>
    <property type="project" value="TreeGrafter"/>
</dbReference>
<dbReference type="InterPro" id="IPR050879">
    <property type="entry name" value="Acyltransferase_3"/>
</dbReference>
<keyword evidence="3" id="KW-0012">Acyltransferase</keyword>
<keyword evidence="1" id="KW-0812">Transmembrane</keyword>
<dbReference type="RefSeq" id="WP_010074063.1">
    <property type="nucleotide sequence ID" value="NC_014393.1"/>
</dbReference>
<feature type="transmembrane region" description="Helical" evidence="1">
    <location>
        <begin position="209"/>
        <end position="226"/>
    </location>
</feature>
<feature type="transmembrane region" description="Helical" evidence="1">
    <location>
        <begin position="12"/>
        <end position="32"/>
    </location>
</feature>
<evidence type="ECO:0000259" key="2">
    <source>
        <dbReference type="Pfam" id="PF01757"/>
    </source>
</evidence>
<dbReference type="InterPro" id="IPR002656">
    <property type="entry name" value="Acyl_transf_3_dom"/>
</dbReference>
<feature type="domain" description="Acyltransferase 3" evidence="2">
    <location>
        <begin position="11"/>
        <end position="341"/>
    </location>
</feature>
<keyword evidence="3" id="KW-0808">Transferase</keyword>
<feature type="transmembrane region" description="Helical" evidence="1">
    <location>
        <begin position="87"/>
        <end position="109"/>
    </location>
</feature>
<dbReference type="STRING" id="573061.Clocel_4051"/>
<name>D9SLS7_CLOC7</name>
<keyword evidence="1" id="KW-1133">Transmembrane helix</keyword>
<feature type="transmembrane region" description="Helical" evidence="1">
    <location>
        <begin position="238"/>
        <end position="255"/>
    </location>
</feature>
<feature type="transmembrane region" description="Helical" evidence="1">
    <location>
        <begin position="321"/>
        <end position="342"/>
    </location>
</feature>
<dbReference type="Proteomes" id="UP000002730">
    <property type="component" value="Chromosome"/>
</dbReference>
<dbReference type="AlphaFoldDB" id="D9SLS7"/>
<feature type="transmembrane region" description="Helical" evidence="1">
    <location>
        <begin position="299"/>
        <end position="315"/>
    </location>
</feature>
<proteinExistence type="predicted"/>
<feature type="transmembrane region" description="Helical" evidence="1">
    <location>
        <begin position="261"/>
        <end position="278"/>
    </location>
</feature>
<dbReference type="OrthoDB" id="9796461at2"/>
<dbReference type="EMBL" id="CP002160">
    <property type="protein sequence ID" value="ADL53714.1"/>
    <property type="molecule type" value="Genomic_DNA"/>
</dbReference>
<keyword evidence="1" id="KW-0472">Membrane</keyword>
<evidence type="ECO:0000313" key="4">
    <source>
        <dbReference type="Proteomes" id="UP000002730"/>
    </source>
</evidence>
<accession>D9SLS7</accession>
<dbReference type="PANTHER" id="PTHR23028">
    <property type="entry name" value="ACETYLTRANSFERASE"/>
    <property type="match status" value="1"/>
</dbReference>
<keyword evidence="4" id="KW-1185">Reference proteome</keyword>
<feature type="transmembrane region" description="Helical" evidence="1">
    <location>
        <begin position="44"/>
        <end position="66"/>
    </location>
</feature>
<gene>
    <name evidence="3" type="ordered locus">Clocel_4051</name>
</gene>
<sequence length="373" mass="43099">MKLSSSSSFTLNLIRVVAAELVLIGHGLNFFNVLDILKPPHFPYMQNIAVILFFILSGFLISYSIFNKSNNKQYFFKDYFIERFSRIYSALVPSIFLIIIIDLFNKYLFTGYIHNNSFNVKTFIGNLFMLQNYPVLNGLSNIFIIDFFGSGRPLWTLQIEWWLYLWFGYLIIVCFFKRTKTKNKLIHIAFIILFSPIPIKNILPIHGTSLTLVWLMGVSIYLLTNINFIKNLSKSRSLILLLIFAFSSSFRIMLTKSAYDTLFAISISSALLFLLNICQQTTVEVPNKFKSIVQFMANYSFTLYLTHHSILYLLANLKNKISPSVLLIFSFIFCNLLAAFFASFTEMQHKKLANKLKSICNRVGSRSHSIYPS</sequence>
<dbReference type="Pfam" id="PF01757">
    <property type="entry name" value="Acyl_transf_3"/>
    <property type="match status" value="1"/>
</dbReference>
<organism evidence="3 4">
    <name type="scientific">Clostridium cellulovorans (strain ATCC 35296 / DSM 3052 / OCM 3 / 743B)</name>
    <dbReference type="NCBI Taxonomy" id="573061"/>
    <lineage>
        <taxon>Bacteria</taxon>
        <taxon>Bacillati</taxon>
        <taxon>Bacillota</taxon>
        <taxon>Clostridia</taxon>
        <taxon>Eubacteriales</taxon>
        <taxon>Clostridiaceae</taxon>
        <taxon>Clostridium</taxon>
    </lineage>
</organism>
<dbReference type="KEGG" id="ccb:Clocel_4051"/>
<evidence type="ECO:0000256" key="1">
    <source>
        <dbReference type="SAM" id="Phobius"/>
    </source>
</evidence>
<protein>
    <submittedName>
        <fullName evidence="3">Acyltransferase 3</fullName>
    </submittedName>
</protein>
<dbReference type="eggNOG" id="COG1835">
    <property type="taxonomic scope" value="Bacteria"/>
</dbReference>
<reference evidence="3 4" key="1">
    <citation type="submission" date="2010-08" db="EMBL/GenBank/DDBJ databases">
        <title>Complete sequence of Clostridium cellulovorans 743B.</title>
        <authorList>
            <consortium name="US DOE Joint Genome Institute"/>
            <person name="Lucas S."/>
            <person name="Copeland A."/>
            <person name="Lapidus A."/>
            <person name="Cheng J.-F."/>
            <person name="Bruce D."/>
            <person name="Goodwin L."/>
            <person name="Pitluck S."/>
            <person name="Chertkov O."/>
            <person name="Detter J.C."/>
            <person name="Han C."/>
            <person name="Tapia R."/>
            <person name="Land M."/>
            <person name="Hauser L."/>
            <person name="Chang Y.-J."/>
            <person name="Jeffries C."/>
            <person name="Kyrpides N."/>
            <person name="Ivanova N."/>
            <person name="Mikhailova N."/>
            <person name="Hemme C.L."/>
            <person name="Woyke T."/>
        </authorList>
    </citation>
    <scope>NUCLEOTIDE SEQUENCE [LARGE SCALE GENOMIC DNA]</scope>
    <source>
        <strain evidence="4">ATCC 35296 / DSM 3052 / OCM 3 / 743B</strain>
    </source>
</reference>